<evidence type="ECO:0000256" key="1">
    <source>
        <dbReference type="SAM" id="MobiDB-lite"/>
    </source>
</evidence>
<sequence>MAEAPWSKPTSGGGRNPVQALKPSQVKELSKKQGTFAQPFVRDLARDASLKERSERRARLGQDPPKAEPS</sequence>
<dbReference type="AlphaFoldDB" id="A0A2P8ABI3"/>
<accession>A0A2P8ABI3</accession>
<feature type="region of interest" description="Disordered" evidence="1">
    <location>
        <begin position="1"/>
        <end position="70"/>
    </location>
</feature>
<feature type="compositionally biased region" description="Basic and acidic residues" evidence="1">
    <location>
        <begin position="43"/>
        <end position="70"/>
    </location>
</feature>
<reference evidence="2 3" key="1">
    <citation type="submission" date="2017-05" db="EMBL/GenBank/DDBJ databases">
        <title>Draft genome sequence of Elsinoe australis.</title>
        <authorList>
            <person name="Cheng Q."/>
        </authorList>
    </citation>
    <scope>NUCLEOTIDE SEQUENCE [LARGE SCALE GENOMIC DNA]</scope>
    <source>
        <strain evidence="2 3">NL1</strain>
    </source>
</reference>
<evidence type="ECO:0000313" key="3">
    <source>
        <dbReference type="Proteomes" id="UP000243723"/>
    </source>
</evidence>
<proteinExistence type="predicted"/>
<dbReference type="EMBL" id="NHZQ01000037">
    <property type="protein sequence ID" value="PSK57837.1"/>
    <property type="molecule type" value="Genomic_DNA"/>
</dbReference>
<comment type="caution">
    <text evidence="2">The sequence shown here is derived from an EMBL/GenBank/DDBJ whole genome shotgun (WGS) entry which is preliminary data.</text>
</comment>
<organism evidence="2 3">
    <name type="scientific">Elsinoe australis</name>
    <dbReference type="NCBI Taxonomy" id="40998"/>
    <lineage>
        <taxon>Eukaryota</taxon>
        <taxon>Fungi</taxon>
        <taxon>Dikarya</taxon>
        <taxon>Ascomycota</taxon>
        <taxon>Pezizomycotina</taxon>
        <taxon>Dothideomycetes</taxon>
        <taxon>Dothideomycetidae</taxon>
        <taxon>Myriangiales</taxon>
        <taxon>Elsinoaceae</taxon>
        <taxon>Elsinoe</taxon>
    </lineage>
</organism>
<name>A0A2P8ABI3_9PEZI</name>
<gene>
    <name evidence="2" type="ORF">B9Z65_9039</name>
</gene>
<keyword evidence="3" id="KW-1185">Reference proteome</keyword>
<dbReference type="Proteomes" id="UP000243723">
    <property type="component" value="Unassembled WGS sequence"/>
</dbReference>
<evidence type="ECO:0000313" key="2">
    <source>
        <dbReference type="EMBL" id="PSK57837.1"/>
    </source>
</evidence>
<protein>
    <submittedName>
        <fullName evidence="2">Uncharacterized protein</fullName>
    </submittedName>
</protein>